<sequence>MLAFAHPVFAGKLAIVIDDFGYRPHTENQVLALPPNISVAVLPNAPHAR</sequence>
<dbReference type="EMBL" id="AFCI01001721">
    <property type="protein sequence ID" value="EHC30514.1"/>
    <property type="molecule type" value="Genomic_DNA"/>
</dbReference>
<proteinExistence type="predicted"/>
<evidence type="ECO:0000313" key="1">
    <source>
        <dbReference type="EMBL" id="EHC30514.1"/>
    </source>
</evidence>
<dbReference type="Proteomes" id="UP000004906">
    <property type="component" value="Unassembled WGS sequence"/>
</dbReference>
<name>A0A6C8GGJ7_SALET</name>
<dbReference type="AlphaFoldDB" id="A0A6C8GGJ7"/>
<evidence type="ECO:0000313" key="2">
    <source>
        <dbReference type="Proteomes" id="UP000004906"/>
    </source>
</evidence>
<dbReference type="InterPro" id="IPR006837">
    <property type="entry name" value="Divergent_DAC"/>
</dbReference>
<dbReference type="PANTHER" id="PTHR30105">
    <property type="entry name" value="UNCHARACTERIZED YIBQ-RELATED"/>
    <property type="match status" value="1"/>
</dbReference>
<reference evidence="1 2" key="1">
    <citation type="journal article" date="2011" name="BMC Genomics">
        <title>Genome sequencing reveals diversification of virulence factor content and possible host adaptation in distinct subpopulations of Salmonella enterica.</title>
        <authorList>
            <person name="den Bakker H.C."/>
            <person name="Moreno Switt A.I."/>
            <person name="Govoni G."/>
            <person name="Cummings C.A."/>
            <person name="Ranieri M.L."/>
            <person name="Degoricija L."/>
            <person name="Hoelzer K."/>
            <person name="Rodriguez-Rivera L.D."/>
            <person name="Brown S."/>
            <person name="Bolchacova E."/>
            <person name="Furtado M.R."/>
            <person name="Wiedmann M."/>
        </authorList>
    </citation>
    <scope>NUCLEOTIDE SEQUENCE [LARGE SCALE GENOMIC DNA]</scope>
    <source>
        <strain evidence="1 2">A4-669</strain>
    </source>
</reference>
<dbReference type="Pfam" id="PF04748">
    <property type="entry name" value="Polysacc_deac_2"/>
    <property type="match status" value="1"/>
</dbReference>
<accession>A0A6C8GGJ7</accession>
<dbReference type="GO" id="GO:0005975">
    <property type="term" value="P:carbohydrate metabolic process"/>
    <property type="evidence" value="ECO:0007669"/>
    <property type="project" value="InterPro"/>
</dbReference>
<comment type="caution">
    <text evidence="1">The sequence shown here is derived from an EMBL/GenBank/DDBJ whole genome shotgun (WGS) entry which is preliminary data.</text>
</comment>
<dbReference type="InterPro" id="IPR011330">
    <property type="entry name" value="Glyco_hydro/deAcase_b/a-brl"/>
</dbReference>
<organism evidence="1 2">
    <name type="scientific">Salmonella enterica subsp. enterica serovar Adelaide str. A4-669</name>
    <dbReference type="NCBI Taxonomy" id="913063"/>
    <lineage>
        <taxon>Bacteria</taxon>
        <taxon>Pseudomonadati</taxon>
        <taxon>Pseudomonadota</taxon>
        <taxon>Gammaproteobacteria</taxon>
        <taxon>Enterobacterales</taxon>
        <taxon>Enterobacteriaceae</taxon>
        <taxon>Salmonella</taxon>
    </lineage>
</organism>
<gene>
    <name evidence="1" type="ORF">LTSEADE_5159</name>
</gene>
<dbReference type="SUPFAM" id="SSF88713">
    <property type="entry name" value="Glycoside hydrolase/deacetylase"/>
    <property type="match status" value="1"/>
</dbReference>
<dbReference type="Gene3D" id="3.20.20.370">
    <property type="entry name" value="Glycoside hydrolase/deacetylase"/>
    <property type="match status" value="1"/>
</dbReference>
<protein>
    <submittedName>
        <fullName evidence="1">Periplasmic protein</fullName>
    </submittedName>
</protein>
<dbReference type="PANTHER" id="PTHR30105:SF2">
    <property type="entry name" value="DIVERGENT POLYSACCHARIDE DEACETYLASE SUPERFAMILY"/>
    <property type="match status" value="1"/>
</dbReference>
<feature type="non-terminal residue" evidence="1">
    <location>
        <position position="49"/>
    </location>
</feature>